<gene>
    <name evidence="1" type="ORF">EG359_17340</name>
    <name evidence="2" type="ORF">SAMN05421768_103667</name>
</gene>
<dbReference type="STRING" id="112234.SAMN05421768_103667"/>
<reference evidence="1 4" key="2">
    <citation type="submission" date="2018-11" db="EMBL/GenBank/DDBJ databases">
        <title>Proposal to divide the Flavobacteriaceae and reorganize its genera based on Amino Acid Identity values calculated from whole genome sequences.</title>
        <authorList>
            <person name="Nicholson A.C."/>
            <person name="Gulvik C.A."/>
            <person name="Whitney A.M."/>
            <person name="Humrighouse B.W."/>
            <person name="Bell M."/>
            <person name="Holmes B."/>
            <person name="Steigerwalt A.G."/>
            <person name="Villarma A."/>
            <person name="Sheth M."/>
            <person name="Batra D."/>
            <person name="Pryor J."/>
            <person name="Bernardet J.-F."/>
            <person name="Hugo C."/>
            <person name="Kampfer P."/>
            <person name="Newman J."/>
            <person name="McQuiston J.R."/>
        </authorList>
    </citation>
    <scope>NUCLEOTIDE SEQUENCE [LARGE SCALE GENOMIC DNA]</scope>
    <source>
        <strain evidence="1 4">DSM 16927</strain>
    </source>
</reference>
<protein>
    <submittedName>
        <fullName evidence="2">Uncharacterized protein</fullName>
    </submittedName>
</protein>
<dbReference type="RefSeq" id="WP_076353338.1">
    <property type="nucleotide sequence ID" value="NZ_CP033926.1"/>
</dbReference>
<sequence>MKQIELDLNKRLLVVEYETEEMKTAIEFATSGATHKINNQKVKFICKGSELTEDIAKGFLHQSIHTKLFAHYVKGIPVNTYCYKSYLDSFISAIESKGYHWGENPIEKPIKDQTHCAKWQKKAFNQKFDKYKEAESRTFNPEKTLIFEII</sequence>
<evidence type="ECO:0000313" key="2">
    <source>
        <dbReference type="EMBL" id="SIS34254.1"/>
    </source>
</evidence>
<dbReference type="OrthoDB" id="1275194at2"/>
<evidence type="ECO:0000313" key="4">
    <source>
        <dbReference type="Proteomes" id="UP000279541"/>
    </source>
</evidence>
<dbReference type="KEGG" id="cjt:EG359_17340"/>
<evidence type="ECO:0000313" key="3">
    <source>
        <dbReference type="Proteomes" id="UP000186106"/>
    </source>
</evidence>
<dbReference type="Proteomes" id="UP000279541">
    <property type="component" value="Chromosome"/>
</dbReference>
<dbReference type="Proteomes" id="UP000186106">
    <property type="component" value="Unassembled WGS sequence"/>
</dbReference>
<proteinExistence type="predicted"/>
<reference evidence="2 3" key="1">
    <citation type="submission" date="2017-01" db="EMBL/GenBank/DDBJ databases">
        <authorList>
            <person name="Mah S.A."/>
            <person name="Swanson W.J."/>
            <person name="Moy G.W."/>
            <person name="Vacquier V.D."/>
        </authorList>
    </citation>
    <scope>NUCLEOTIDE SEQUENCE [LARGE SCALE GENOMIC DNA]</scope>
    <source>
        <strain evidence="2 3">DSM 16927</strain>
    </source>
</reference>
<organism evidence="2 3">
    <name type="scientific">Chryseobacterium joostei</name>
    <dbReference type="NCBI Taxonomy" id="112234"/>
    <lineage>
        <taxon>Bacteria</taxon>
        <taxon>Pseudomonadati</taxon>
        <taxon>Bacteroidota</taxon>
        <taxon>Flavobacteriia</taxon>
        <taxon>Flavobacteriales</taxon>
        <taxon>Weeksellaceae</taxon>
        <taxon>Chryseobacterium group</taxon>
        <taxon>Chryseobacterium</taxon>
    </lineage>
</organism>
<name>A0A1N7IAZ9_9FLAO</name>
<dbReference type="AlphaFoldDB" id="A0A1N7IAZ9"/>
<dbReference type="EMBL" id="FTNZ01000003">
    <property type="protein sequence ID" value="SIS34254.1"/>
    <property type="molecule type" value="Genomic_DNA"/>
</dbReference>
<evidence type="ECO:0000313" key="1">
    <source>
        <dbReference type="EMBL" id="AZB01268.1"/>
    </source>
</evidence>
<dbReference type="EMBL" id="CP033926">
    <property type="protein sequence ID" value="AZB01268.1"/>
    <property type="molecule type" value="Genomic_DNA"/>
</dbReference>
<accession>A0A1N7IAZ9</accession>
<keyword evidence="4" id="KW-1185">Reference proteome</keyword>